<evidence type="ECO:0000256" key="13">
    <source>
        <dbReference type="SAM" id="MobiDB-lite"/>
    </source>
</evidence>
<evidence type="ECO:0000256" key="2">
    <source>
        <dbReference type="ARBA" id="ARBA00004623"/>
    </source>
</evidence>
<sequence length="1596" mass="181086">MGFWLPQNLQRRLLLYVLQQISLFSNIDTSNIDVSIGSKSKFNFYELELDLNDIDIPNVEINRGFIKNLDIQLNVSGGVTIEGSDLTFTIRPRFPEQNNFDQFGFSLLKSIHDLTKSVVQFTDSAGSESSDGPDYDNEEADPSTKNKTDEETKKQGGTMKNMRNKAVNMVLSKISIIIRRIVINVLPEIGEESDLVIKLEEVSLTTRDKNIRHISMKDIKILHKKKTDDSAKVSSSGASSESGSDRMMQSMYYSRMEGTSMYMSAMDTLMESKQIEQNQLENKERGEAIERQEENLDLLFSLDRGEVKFEGISSLEDITITDLSIDIEKIYLSLQKCIQLKKSVLVEIFKFFLNCPKTGSEKTTNTEPYKRFQKEQHLSENSSFSFFCMKELLLGINDSFELYLRQLVVNKQENEEYTLSIFSIGCNAEDIGISHQHHPALEGLLVNGRNKFTLDDSLEVSLNYTSLNQLVEFYKAFNVFLELINRNPERIRKPIDTHSTAAVNINIEKLVIFLKNPQQTLKMTIYSTEFDTDKNSLQTGEIELLNVIEGKCHELLTISKISFHRSNTKIHATSYDENFNSSILFTNVLLNIQSITLKHSYKSLEDIVSSIKLYLLPMFDNLQVPDTREKSNALLTRSIKFSNASAVTHQQSSCVLFILQLDTMNFVINNFLNNQKFGSLEVNLKDSLFALTESNTLLFYTKHINIGRIFDDSNTKQKVLSVIIPSNQQKPTLFAQKKHDGKLKLTLRDVAIHYYAKWLGLFRTLKSTVIEVENLINASTLFETNEAPNRIFWEIKFLNSSLNLHPYRLSSALIIVLDRFTHNGRSPTLHVRSMLKRGTLLLIDDVSNIKTLDKQIPSTLIDFYTRQGFVTLGRLDSLLLTTQRVKNSVTIDAKLDHLNLSLCADSFHTLVQTCIDLKYPETFPDDQKFKVKLQSKINTFNDVDCTFFDKSHYNKPKTSPVKNFRGTNFNKETAEYMEIMESFIDQVQSEITTGSDELSLLESSDHYVSSSAPSNSSLIEFKERYIDTSPIENEDPILNGEEENIDVKLDLELSKIILKLFDGYDWKYTRKNVSEAIDRLDKDASISKEEEDNSSTILNATVFDSIYISNNTSTVNNLKNKVTKDLQGGNDTFKTISKVNLRPSKHYKALVEIHDLKVIFTLFKFDLPTEMESHNSADLLNRCELSIGTIDIIDNVPTSTWNKFVTQLRHEHWPSGLPMISLDIQMVRPIDYLAATELIVNMNVCPLRLHIDQDMLDFLIRFGEFKDNRFELIDEYPTEVFIQKLTTNSIKVRVDYKPKKIDYSGLRSGHTTELMNFFVLDGSNIVLKGLILYGLNGFDEISDHIKEVWTFDITSKQLGGVLEGISPIKSFIRFGSGVKTLVTVLKSEYRNDGHVGRTLQKGGEIFLKTTSGDFIKLSAKLASGTQSILENVDELFGGRGTSGRIQESNSEALFNIDTFLDEDQLVGGSNPKVRGHGPSAVVIDASTLQEGEPKIVSLYADQPLDIHRGLEEAYNSLEKHMHIAYDAVWKAKGELRKNESGATAAAVYVAKAAPVAIIRPLIGLSEAISKTLQGIANQLDKDTIQDLEDKYKSRKK</sequence>
<evidence type="ECO:0000256" key="10">
    <source>
        <dbReference type="ARBA" id="ARBA00024479"/>
    </source>
</evidence>
<keyword evidence="15" id="KW-1185">Reference proteome</keyword>
<evidence type="ECO:0000256" key="8">
    <source>
        <dbReference type="ARBA" id="ARBA00023055"/>
    </source>
</evidence>
<keyword evidence="9" id="KW-0472">Membrane</keyword>
<evidence type="ECO:0000256" key="6">
    <source>
        <dbReference type="ARBA" id="ARBA00022824"/>
    </source>
</evidence>
<dbReference type="GO" id="GO:0005789">
    <property type="term" value="C:endoplasmic reticulum membrane"/>
    <property type="evidence" value="ECO:0007669"/>
    <property type="project" value="UniProtKB-SubCell"/>
</dbReference>
<evidence type="ECO:0000313" key="14">
    <source>
        <dbReference type="EMBL" id="CCD25711.1"/>
    </source>
</evidence>
<dbReference type="GO" id="GO:0000045">
    <property type="term" value="P:autophagosome assembly"/>
    <property type="evidence" value="ECO:0007669"/>
    <property type="project" value="EnsemblFungi"/>
</dbReference>
<dbReference type="GO" id="GO:0000422">
    <property type="term" value="P:autophagy of mitochondrion"/>
    <property type="evidence" value="ECO:0007669"/>
    <property type="project" value="EnsemblFungi"/>
</dbReference>
<keyword evidence="6" id="KW-0256">Endoplasmic reticulum</keyword>
<dbReference type="PANTHER" id="PTHR13190">
    <property type="entry name" value="AUTOPHAGY-RELATED 2, ISOFORM A"/>
    <property type="match status" value="1"/>
</dbReference>
<keyword evidence="5" id="KW-0813">Transport</keyword>
<comment type="catalytic activity">
    <reaction evidence="12">
        <text>a 1,2-diacyl-sn-glycero-3-phosphocholine(in) = a 1,2-diacyl-sn-glycero-3-phosphocholine(out)</text>
        <dbReference type="Rhea" id="RHEA:38571"/>
        <dbReference type="ChEBI" id="CHEBI:57643"/>
    </reaction>
</comment>
<evidence type="ECO:0000256" key="9">
    <source>
        <dbReference type="ARBA" id="ARBA00023136"/>
    </source>
</evidence>
<dbReference type="GO" id="GO:0034727">
    <property type="term" value="P:piecemeal microautophagy of the nucleus"/>
    <property type="evidence" value="ECO:0007669"/>
    <property type="project" value="EnsemblFungi"/>
</dbReference>
<dbReference type="STRING" id="1071378.G0WD50"/>
<gene>
    <name evidence="14" type="primary">NDAI0F03930</name>
    <name evidence="14" type="ordered locus">NDAI_0F03930</name>
</gene>
<dbReference type="GO" id="GO:0061709">
    <property type="term" value="P:reticulophagy"/>
    <property type="evidence" value="ECO:0007669"/>
    <property type="project" value="EnsemblFungi"/>
</dbReference>
<dbReference type="Proteomes" id="UP000000689">
    <property type="component" value="Chromosome 6"/>
</dbReference>
<keyword evidence="7" id="KW-0072">Autophagy</keyword>
<dbReference type="KEGG" id="ndi:NDAI_0F03930"/>
<dbReference type="EMBL" id="HE580272">
    <property type="protein sequence ID" value="CCD25711.1"/>
    <property type="molecule type" value="Genomic_DNA"/>
</dbReference>
<reference evidence="14 15" key="1">
    <citation type="journal article" date="2011" name="Proc. Natl. Acad. Sci. U.S.A.">
        <title>Evolutionary erosion of yeast sex chromosomes by mating-type switching accidents.</title>
        <authorList>
            <person name="Gordon J.L."/>
            <person name="Armisen D."/>
            <person name="Proux-Wera E."/>
            <person name="Oheigeartaigh S.S."/>
            <person name="Byrne K.P."/>
            <person name="Wolfe K.H."/>
        </authorList>
    </citation>
    <scope>NUCLEOTIDE SEQUENCE [LARGE SCALE GENOMIC DNA]</scope>
    <source>
        <strain evidence="15">ATCC 10597 / BCRC 20456 / CBS 421 / NBRC 0211 / NRRL Y-12639</strain>
    </source>
</reference>
<feature type="region of interest" description="Disordered" evidence="13">
    <location>
        <begin position="123"/>
        <end position="159"/>
    </location>
</feature>
<accession>G0WD50</accession>
<evidence type="ECO:0000256" key="1">
    <source>
        <dbReference type="ARBA" id="ARBA00004406"/>
    </source>
</evidence>
<comment type="subcellular location">
    <subcellularLocation>
        <location evidence="1">Endoplasmic reticulum membrane</location>
        <topology evidence="1">Peripheral membrane protein</topology>
    </subcellularLocation>
    <subcellularLocation>
        <location evidence="2">Preautophagosomal structure membrane</location>
        <topology evidence="2">Peripheral membrane protein</topology>
    </subcellularLocation>
</comment>
<feature type="compositionally biased region" description="Low complexity" evidence="13">
    <location>
        <begin position="232"/>
        <end position="242"/>
    </location>
</feature>
<feature type="region of interest" description="Disordered" evidence="13">
    <location>
        <begin position="225"/>
        <end position="246"/>
    </location>
</feature>
<feature type="compositionally biased region" description="Acidic residues" evidence="13">
    <location>
        <begin position="131"/>
        <end position="141"/>
    </location>
</feature>
<dbReference type="PANTHER" id="PTHR13190:SF1">
    <property type="entry name" value="AUTOPHAGY-RELATED 2, ISOFORM A"/>
    <property type="match status" value="1"/>
</dbReference>
<evidence type="ECO:0000313" key="15">
    <source>
        <dbReference type="Proteomes" id="UP000000689"/>
    </source>
</evidence>
<evidence type="ECO:0000256" key="7">
    <source>
        <dbReference type="ARBA" id="ARBA00023006"/>
    </source>
</evidence>
<dbReference type="GeneID" id="11497049"/>
<keyword evidence="8" id="KW-0445">Lipid transport</keyword>
<dbReference type="GO" id="GO:0032258">
    <property type="term" value="P:cytoplasm to vacuole targeting by the Cvt pathway"/>
    <property type="evidence" value="ECO:0007669"/>
    <property type="project" value="EnsemblFungi"/>
</dbReference>
<evidence type="ECO:0000256" key="4">
    <source>
        <dbReference type="ARBA" id="ARBA00018070"/>
    </source>
</evidence>
<dbReference type="GO" id="GO:0061908">
    <property type="term" value="C:phagophore"/>
    <property type="evidence" value="ECO:0007669"/>
    <property type="project" value="EnsemblFungi"/>
</dbReference>
<comment type="similarity">
    <text evidence="3">Belongs to the ATG2 family.</text>
</comment>
<dbReference type="GO" id="GO:0097632">
    <property type="term" value="C:extrinsic component of phagophore assembly site membrane"/>
    <property type="evidence" value="ECO:0007669"/>
    <property type="project" value="EnsemblFungi"/>
</dbReference>
<dbReference type="GO" id="GO:0120013">
    <property type="term" value="F:lipid transfer activity"/>
    <property type="evidence" value="ECO:0007669"/>
    <property type="project" value="EnsemblFungi"/>
</dbReference>
<dbReference type="GO" id="GO:0061723">
    <property type="term" value="P:glycophagy"/>
    <property type="evidence" value="ECO:0007669"/>
    <property type="project" value="TreeGrafter"/>
</dbReference>
<dbReference type="GO" id="GO:0032991">
    <property type="term" value="C:protein-containing complex"/>
    <property type="evidence" value="ECO:0007669"/>
    <property type="project" value="EnsemblFungi"/>
</dbReference>
<dbReference type="InterPro" id="IPR026849">
    <property type="entry name" value="ATG2"/>
</dbReference>
<proteinExistence type="inferred from homology"/>
<dbReference type="OMA" id="YDWKYTR"/>
<organism evidence="14 15">
    <name type="scientific">Naumovozyma dairenensis (strain ATCC 10597 / BCRC 20456 / CBS 421 / NBRC 0211 / NRRL Y-12639)</name>
    <name type="common">Saccharomyces dairenensis</name>
    <dbReference type="NCBI Taxonomy" id="1071378"/>
    <lineage>
        <taxon>Eukaryota</taxon>
        <taxon>Fungi</taxon>
        <taxon>Dikarya</taxon>
        <taxon>Ascomycota</taxon>
        <taxon>Saccharomycotina</taxon>
        <taxon>Saccharomycetes</taxon>
        <taxon>Saccharomycetales</taxon>
        <taxon>Saccharomycetaceae</taxon>
        <taxon>Naumovozyma</taxon>
    </lineage>
</organism>
<evidence type="ECO:0000256" key="11">
    <source>
        <dbReference type="ARBA" id="ARBA00024615"/>
    </source>
</evidence>
<evidence type="ECO:0000256" key="12">
    <source>
        <dbReference type="ARBA" id="ARBA00024631"/>
    </source>
</evidence>
<evidence type="ECO:0000256" key="5">
    <source>
        <dbReference type="ARBA" id="ARBA00022448"/>
    </source>
</evidence>
<comment type="catalytic activity">
    <reaction evidence="11">
        <text>a 1,2-diacyl-sn-glycero-3-phosphoethanolamine(in) = a 1,2-diacyl-sn-glycero-3-phosphoethanolamine(out)</text>
        <dbReference type="Rhea" id="RHEA:38895"/>
        <dbReference type="ChEBI" id="CHEBI:64612"/>
    </reaction>
</comment>
<protein>
    <recommendedName>
        <fullName evidence="4">Autophagy-related protein 2</fullName>
    </recommendedName>
</protein>
<dbReference type="GO" id="GO:0043495">
    <property type="term" value="F:protein-membrane adaptor activity"/>
    <property type="evidence" value="ECO:0007669"/>
    <property type="project" value="TreeGrafter"/>
</dbReference>
<comment type="catalytic activity">
    <reaction evidence="10">
        <text>a 1,2-diacyl-sn-glycero-3-phospho-L-serine(in) = a 1,2-diacyl-sn-glycero-3-phospho-L-serine(out)</text>
        <dbReference type="Rhea" id="RHEA:38663"/>
        <dbReference type="ChEBI" id="CHEBI:57262"/>
    </reaction>
</comment>
<dbReference type="GO" id="GO:0032266">
    <property type="term" value="F:phosphatidylinositol-3-phosphate binding"/>
    <property type="evidence" value="ECO:0007669"/>
    <property type="project" value="EnsemblFungi"/>
</dbReference>
<evidence type="ECO:0000256" key="3">
    <source>
        <dbReference type="ARBA" id="ARBA00009714"/>
    </source>
</evidence>
<dbReference type="GO" id="GO:0000425">
    <property type="term" value="P:pexophagy"/>
    <property type="evidence" value="ECO:0007669"/>
    <property type="project" value="EnsemblFungi"/>
</dbReference>
<dbReference type="OrthoDB" id="18982at2759"/>
<name>G0WD50_NAUDC</name>
<feature type="compositionally biased region" description="Basic and acidic residues" evidence="13">
    <location>
        <begin position="142"/>
        <end position="154"/>
    </location>
</feature>
<dbReference type="Pfam" id="PF13329">
    <property type="entry name" value="ATG2_CAD"/>
    <property type="match status" value="1"/>
</dbReference>
<dbReference type="RefSeq" id="XP_003670954.1">
    <property type="nucleotide sequence ID" value="XM_003670906.1"/>
</dbReference>
<dbReference type="eggNOG" id="KOG2993">
    <property type="taxonomic scope" value="Eukaryota"/>
</dbReference>
<dbReference type="HOGENOM" id="CLU_000626_3_0_1"/>